<evidence type="ECO:0000259" key="11">
    <source>
        <dbReference type="Pfam" id="PF07992"/>
    </source>
</evidence>
<dbReference type="SUPFAM" id="SSF51971">
    <property type="entry name" value="Nucleotide-binding domain"/>
    <property type="match status" value="1"/>
</dbReference>
<dbReference type="AlphaFoldDB" id="A0A6G9CW68"/>
<dbReference type="SUPFAM" id="SSF51395">
    <property type="entry name" value="FMN-linked oxidoreductases"/>
    <property type="match status" value="1"/>
</dbReference>
<evidence type="ECO:0000256" key="9">
    <source>
        <dbReference type="ARBA" id="ARBA00023014"/>
    </source>
</evidence>
<evidence type="ECO:0000256" key="5">
    <source>
        <dbReference type="ARBA" id="ARBA00022643"/>
    </source>
</evidence>
<dbReference type="PANTHER" id="PTHR42917">
    <property type="entry name" value="2,4-DIENOYL-COA REDUCTASE"/>
    <property type="match status" value="1"/>
</dbReference>
<reference evidence="12 13" key="1">
    <citation type="submission" date="2020-03" db="EMBL/GenBank/DDBJ databases">
        <title>Screen low temperature-resistant strains for efficient degradation of petroleum hydrocarbons under the low temperature.</title>
        <authorList>
            <person name="Wang Y."/>
            <person name="Chen J."/>
        </authorList>
    </citation>
    <scope>NUCLEOTIDE SEQUENCE [LARGE SCALE GENOMIC DNA]</scope>
    <source>
        <strain evidence="12 13">KB1</strain>
    </source>
</reference>
<keyword evidence="5" id="KW-0288">FMN</keyword>
<evidence type="ECO:0000259" key="10">
    <source>
        <dbReference type="Pfam" id="PF00724"/>
    </source>
</evidence>
<dbReference type="Gene3D" id="3.50.50.60">
    <property type="entry name" value="FAD/NAD(P)-binding domain"/>
    <property type="match status" value="1"/>
</dbReference>
<keyword evidence="8" id="KW-0408">Iron</keyword>
<evidence type="ECO:0000256" key="1">
    <source>
        <dbReference type="ARBA" id="ARBA00001917"/>
    </source>
</evidence>
<dbReference type="InterPro" id="IPR023753">
    <property type="entry name" value="FAD/NAD-binding_dom"/>
</dbReference>
<dbReference type="GO" id="GO:0016491">
    <property type="term" value="F:oxidoreductase activity"/>
    <property type="evidence" value="ECO:0007669"/>
    <property type="project" value="UniProtKB-KW"/>
</dbReference>
<dbReference type="PANTHER" id="PTHR42917:SF2">
    <property type="entry name" value="2,4-DIENOYL-COA REDUCTASE [(2E)-ENOYL-COA-PRODUCING]"/>
    <property type="match status" value="1"/>
</dbReference>
<feature type="domain" description="FAD/NAD(P)-binding" evidence="11">
    <location>
        <begin position="379"/>
        <end position="643"/>
    </location>
</feature>
<dbReference type="PRINTS" id="PR00469">
    <property type="entry name" value="PNDRDTASEII"/>
</dbReference>
<dbReference type="InterPro" id="IPR013785">
    <property type="entry name" value="Aldolase_TIM"/>
</dbReference>
<evidence type="ECO:0000256" key="4">
    <source>
        <dbReference type="ARBA" id="ARBA00022630"/>
    </source>
</evidence>
<comment type="cofactor">
    <cofactor evidence="2">
        <name>[4Fe-4S] cluster</name>
        <dbReference type="ChEBI" id="CHEBI:49883"/>
    </cofactor>
</comment>
<dbReference type="EMBL" id="CP050124">
    <property type="protein sequence ID" value="QIP41295.1"/>
    <property type="molecule type" value="Genomic_DNA"/>
</dbReference>
<dbReference type="GO" id="GO:0010181">
    <property type="term" value="F:FMN binding"/>
    <property type="evidence" value="ECO:0007669"/>
    <property type="project" value="InterPro"/>
</dbReference>
<protein>
    <submittedName>
        <fullName evidence="12">NADPH-dependent 2, 4-dienoyl-CoA reductase</fullName>
    </submittedName>
</protein>
<dbReference type="RefSeq" id="WP_166502446.1">
    <property type="nucleotide sequence ID" value="NZ_CP050124.1"/>
</dbReference>
<feature type="domain" description="NADH:flavin oxidoreductase/NADH oxidase N-terminal" evidence="10">
    <location>
        <begin position="9"/>
        <end position="333"/>
    </location>
</feature>
<dbReference type="InterPro" id="IPR036188">
    <property type="entry name" value="FAD/NAD-bd_sf"/>
</dbReference>
<dbReference type="Gene3D" id="3.20.20.70">
    <property type="entry name" value="Aldolase class I"/>
    <property type="match status" value="1"/>
</dbReference>
<evidence type="ECO:0000313" key="12">
    <source>
        <dbReference type="EMBL" id="QIP41295.1"/>
    </source>
</evidence>
<evidence type="ECO:0000256" key="8">
    <source>
        <dbReference type="ARBA" id="ARBA00023004"/>
    </source>
</evidence>
<dbReference type="PRINTS" id="PR00368">
    <property type="entry name" value="FADPNR"/>
</dbReference>
<dbReference type="InterPro" id="IPR051793">
    <property type="entry name" value="NADH:flavin_oxidoreductase"/>
</dbReference>
<dbReference type="Pfam" id="PF07992">
    <property type="entry name" value="Pyr_redox_2"/>
    <property type="match status" value="1"/>
</dbReference>
<keyword evidence="9" id="KW-0411">Iron-sulfur</keyword>
<organism evidence="12 13">
    <name type="scientific">Rhodococcus erythropolis</name>
    <name type="common">Arthrobacter picolinophilus</name>
    <dbReference type="NCBI Taxonomy" id="1833"/>
    <lineage>
        <taxon>Bacteria</taxon>
        <taxon>Bacillati</taxon>
        <taxon>Actinomycetota</taxon>
        <taxon>Actinomycetes</taxon>
        <taxon>Mycobacteriales</taxon>
        <taxon>Nocardiaceae</taxon>
        <taxon>Rhodococcus</taxon>
        <taxon>Rhodococcus erythropolis group</taxon>
    </lineage>
</organism>
<name>A0A6G9CW68_RHOER</name>
<dbReference type="SUPFAM" id="SSF51905">
    <property type="entry name" value="FAD/NAD(P)-binding domain"/>
    <property type="match status" value="1"/>
</dbReference>
<gene>
    <name evidence="12" type="ORF">G9444_4051</name>
</gene>
<dbReference type="FunFam" id="3.20.20.70:FF:000082">
    <property type="entry name" value="NADPH-dependent 2,4-dienoyl-CoA reductase"/>
    <property type="match status" value="1"/>
</dbReference>
<dbReference type="GO" id="GO:0046872">
    <property type="term" value="F:metal ion binding"/>
    <property type="evidence" value="ECO:0007669"/>
    <property type="project" value="UniProtKB-KW"/>
</dbReference>
<proteinExistence type="inferred from homology"/>
<dbReference type="GO" id="GO:0051536">
    <property type="term" value="F:iron-sulfur cluster binding"/>
    <property type="evidence" value="ECO:0007669"/>
    <property type="project" value="UniProtKB-KW"/>
</dbReference>
<dbReference type="CDD" id="cd02930">
    <property type="entry name" value="DCR_FMN"/>
    <property type="match status" value="1"/>
</dbReference>
<evidence type="ECO:0000256" key="3">
    <source>
        <dbReference type="ARBA" id="ARBA00011048"/>
    </source>
</evidence>
<dbReference type="Proteomes" id="UP000502345">
    <property type="component" value="Chromosome"/>
</dbReference>
<keyword evidence="7" id="KW-0560">Oxidoreductase</keyword>
<comment type="similarity">
    <text evidence="3">In the N-terminal section; belongs to the NADH:flavin oxidoreductase/NADH oxidase family.</text>
</comment>
<keyword evidence="6" id="KW-0479">Metal-binding</keyword>
<dbReference type="InterPro" id="IPR001155">
    <property type="entry name" value="OxRdtase_FMN_N"/>
</dbReference>
<evidence type="ECO:0000256" key="2">
    <source>
        <dbReference type="ARBA" id="ARBA00001966"/>
    </source>
</evidence>
<dbReference type="Pfam" id="PF00724">
    <property type="entry name" value="Oxidored_FMN"/>
    <property type="match status" value="1"/>
</dbReference>
<keyword evidence="4" id="KW-0285">Flavoprotein</keyword>
<sequence>MTDTQFPRLLEPLDLGFTTLKNRVVMGSIHTGLEDRAKDTDRLAEYFAERARGGVGLIITGGYAPNRTGWLLPFGAKLTNRIEARRHRRITKAVHDAGGKIAMQILHAGRYSYQPFSVSASSIKAPINPFRPRKLTGRGVRWQIRNYVRCARLAKSAGYDGVEIMGGEGYFINQFLCERTNKRTDQWGGSSENRRRMAVEIVRRTRKAVGPNFIIVFRLSMADLVEGGQTWDEIVSLAKEVEAAGATIINTDIGWHESRVPTIVTSVPRAAFVDITSKLEKHVGIPVAASNRINMPETAEEILNRGDAQLISMARPMLADPDWVNKAERGASDEINTCIACNQACLDHAFVHKQVSCLLNPRAGRETTLILSPTRRTKNLAVVGAGPAGLSAALNLAQRGHSVTLFEASDKIGGQFGIAQLIPGKEEFAETIRYYTRMLDVAGVTVKLETRVAPADLIGSFDEVVVATGVTPRVPKIPGIENPKVLTYAEVVREGKPVGKSVAVIGAGGIGVDVSEFLTHPTSPTLHLKEWKQEWGVTEPEMAPGALTTPVPELSEREVYLLQRKPGRIGAGLAKTTGWVHRAALKNKGVHELSGVNYERIDDAGLHITFGEKHEKPGLLEVDTIVICAGQESVRDLVDELTVAGVVTHIIGGADVAGELDAKRAIEQGTRLAAKI</sequence>
<comment type="cofactor">
    <cofactor evidence="1">
        <name>FMN</name>
        <dbReference type="ChEBI" id="CHEBI:58210"/>
    </cofactor>
</comment>
<evidence type="ECO:0000256" key="6">
    <source>
        <dbReference type="ARBA" id="ARBA00022723"/>
    </source>
</evidence>
<accession>A0A6G9CW68</accession>
<evidence type="ECO:0000256" key="7">
    <source>
        <dbReference type="ARBA" id="ARBA00023002"/>
    </source>
</evidence>
<evidence type="ECO:0000313" key="13">
    <source>
        <dbReference type="Proteomes" id="UP000502345"/>
    </source>
</evidence>
<dbReference type="Gene3D" id="3.40.50.720">
    <property type="entry name" value="NAD(P)-binding Rossmann-like Domain"/>
    <property type="match status" value="1"/>
</dbReference>